<reference evidence="3" key="1">
    <citation type="journal article" date="2018" name="Gigascience">
        <title>Genome assembly of the Pink Ipe (Handroanthus impetiginosus, Bignoniaceae), a highly valued, ecologically keystone Neotropical timber forest tree.</title>
        <authorList>
            <person name="Silva-Junior O.B."/>
            <person name="Grattapaglia D."/>
            <person name="Novaes E."/>
            <person name="Collevatti R.G."/>
        </authorList>
    </citation>
    <scope>NUCLEOTIDE SEQUENCE [LARGE SCALE GENOMIC DNA]</scope>
    <source>
        <strain evidence="3">cv. UFG-1</strain>
    </source>
</reference>
<gene>
    <name evidence="2" type="ORF">CDL12_06311</name>
</gene>
<dbReference type="STRING" id="429701.A0A2G9HU68"/>
<keyword evidence="3" id="KW-1185">Reference proteome</keyword>
<evidence type="ECO:0000313" key="3">
    <source>
        <dbReference type="Proteomes" id="UP000231279"/>
    </source>
</evidence>
<evidence type="ECO:0000259" key="1">
    <source>
        <dbReference type="Pfam" id="PF03478"/>
    </source>
</evidence>
<protein>
    <recommendedName>
        <fullName evidence="1">KIB1-4 beta-propeller domain-containing protein</fullName>
    </recommendedName>
</protein>
<evidence type="ECO:0000313" key="2">
    <source>
        <dbReference type="EMBL" id="PIN21003.1"/>
    </source>
</evidence>
<dbReference type="OrthoDB" id="864946at2759"/>
<proteinExistence type="predicted"/>
<dbReference type="PANTHER" id="PTHR44259">
    <property type="entry name" value="OS07G0183000 PROTEIN-RELATED"/>
    <property type="match status" value="1"/>
</dbReference>
<name>A0A2G9HU68_9LAMI</name>
<dbReference type="Proteomes" id="UP000231279">
    <property type="component" value="Unassembled WGS sequence"/>
</dbReference>
<feature type="domain" description="KIB1-4 beta-propeller" evidence="1">
    <location>
        <begin position="50"/>
        <end position="218"/>
    </location>
</feature>
<dbReference type="InterPro" id="IPR005174">
    <property type="entry name" value="KIB1-4_b-propeller"/>
</dbReference>
<accession>A0A2G9HU68</accession>
<dbReference type="PANTHER" id="PTHR44259:SF15">
    <property type="entry name" value="F-BOX PROTEIN KIB2-RELATED"/>
    <property type="match status" value="1"/>
</dbReference>
<organism evidence="2 3">
    <name type="scientific">Handroanthus impetiginosus</name>
    <dbReference type="NCBI Taxonomy" id="429701"/>
    <lineage>
        <taxon>Eukaryota</taxon>
        <taxon>Viridiplantae</taxon>
        <taxon>Streptophyta</taxon>
        <taxon>Embryophyta</taxon>
        <taxon>Tracheophyta</taxon>
        <taxon>Spermatophyta</taxon>
        <taxon>Magnoliopsida</taxon>
        <taxon>eudicotyledons</taxon>
        <taxon>Gunneridae</taxon>
        <taxon>Pentapetalae</taxon>
        <taxon>asterids</taxon>
        <taxon>lamiids</taxon>
        <taxon>Lamiales</taxon>
        <taxon>Bignoniaceae</taxon>
        <taxon>Crescentiina</taxon>
        <taxon>Tabebuia alliance</taxon>
        <taxon>Handroanthus</taxon>
    </lineage>
</organism>
<dbReference type="EMBL" id="NKXS01001028">
    <property type="protein sequence ID" value="PIN21003.1"/>
    <property type="molecule type" value="Genomic_DNA"/>
</dbReference>
<dbReference type="AlphaFoldDB" id="A0A2G9HU68"/>
<comment type="caution">
    <text evidence="2">The sequence shown here is derived from an EMBL/GenBank/DDBJ whole genome shotgun (WGS) entry which is preliminary data.</text>
</comment>
<sequence length="221" mass="25924">MASPFLMFPLGRNNNNEIDKLRLFSLKNKNSHYINLLESLTDFQWTNTAFALDPGPCVETWELNEWAPRKMMTIQESYPTQLEEAREIFARDLYTTHWYLTLSHGRVFFVVRYSGKCFTNDGWVVAQEDIPINNAFETLVCPYQTIDFDVFRFDAERRNWIKVESLNEFALFVGGSERTMLSAEENVELEGNSIYFTDDSWDRIHENNLYGGNDMGIFKMD</sequence>
<dbReference type="InterPro" id="IPR050942">
    <property type="entry name" value="F-box_BR-signaling"/>
</dbReference>
<dbReference type="Pfam" id="PF03478">
    <property type="entry name" value="Beta-prop_KIB1-4"/>
    <property type="match status" value="1"/>
</dbReference>